<evidence type="ECO:0000256" key="5">
    <source>
        <dbReference type="ARBA" id="ARBA00022842"/>
    </source>
</evidence>
<keyword evidence="6 8" id="KW-0342">GTP-binding</keyword>
<organism evidence="10 11">
    <name type="scientific">Methyloligella solikamskensis</name>
    <dbReference type="NCBI Taxonomy" id="1177756"/>
    <lineage>
        <taxon>Bacteria</taxon>
        <taxon>Pseudomonadati</taxon>
        <taxon>Pseudomonadota</taxon>
        <taxon>Alphaproteobacteria</taxon>
        <taxon>Hyphomicrobiales</taxon>
        <taxon>Hyphomicrobiaceae</taxon>
        <taxon>Methyloligella</taxon>
    </lineage>
</organism>
<protein>
    <recommendedName>
        <fullName evidence="8">Molybdenum cofactor guanylyltransferase</fullName>
        <shortName evidence="8">MoCo guanylyltransferase</shortName>
        <ecNumber evidence="8">2.7.7.77</ecNumber>
    </recommendedName>
    <alternativeName>
        <fullName evidence="8">GTP:molybdopterin guanylyltransferase</fullName>
    </alternativeName>
    <alternativeName>
        <fullName evidence="8">Mo-MPT guanylyltransferase</fullName>
    </alternativeName>
    <alternativeName>
        <fullName evidence="8">Molybdopterin guanylyltransferase</fullName>
    </alternativeName>
    <alternativeName>
        <fullName evidence="8">Molybdopterin-guanine dinucleotide synthase</fullName>
        <shortName evidence="8">MGD synthase</shortName>
    </alternativeName>
</protein>
<comment type="subunit">
    <text evidence="8">Monomer.</text>
</comment>
<sequence length="207" mass="21946">MSSGFPVAGLLLAGGRSSRFGEDKAFATLNGTPLINRAVARLGPQVARLAINSNSDPAGFAETGLPVIADPIANYAGPLAGVLAGMIWLRKTAPEIPLLVTAAVDTPFFPENLVESLMTQSGGLSLTMAASESDTHPTFALWPVGLEQDLADYLERGGRKLHDWMGRQEAGICFFPAAEIAGELVDPFFNINRPDQREAAEALLQRG</sequence>
<keyword evidence="10" id="KW-0548">Nucleotidyltransferase</keyword>
<feature type="binding site" evidence="8">
    <location>
        <begin position="12"/>
        <end position="14"/>
    </location>
    <ligand>
        <name>GTP</name>
        <dbReference type="ChEBI" id="CHEBI:37565"/>
    </ligand>
</feature>
<evidence type="ECO:0000256" key="8">
    <source>
        <dbReference type="HAMAP-Rule" id="MF_00316"/>
    </source>
</evidence>
<keyword evidence="5 8" id="KW-0460">Magnesium</keyword>
<dbReference type="GO" id="GO:0061603">
    <property type="term" value="F:molybdenum cofactor guanylyltransferase activity"/>
    <property type="evidence" value="ECO:0007669"/>
    <property type="project" value="UniProtKB-EC"/>
</dbReference>
<dbReference type="HAMAP" id="MF_00316">
    <property type="entry name" value="MobA"/>
    <property type="match status" value="1"/>
</dbReference>
<comment type="catalytic activity">
    <reaction evidence="8">
        <text>Mo-molybdopterin + GTP + H(+) = Mo-molybdopterin guanine dinucleotide + diphosphate</text>
        <dbReference type="Rhea" id="RHEA:34243"/>
        <dbReference type="ChEBI" id="CHEBI:15378"/>
        <dbReference type="ChEBI" id="CHEBI:33019"/>
        <dbReference type="ChEBI" id="CHEBI:37565"/>
        <dbReference type="ChEBI" id="CHEBI:71302"/>
        <dbReference type="ChEBI" id="CHEBI:71310"/>
        <dbReference type="EC" id="2.7.7.77"/>
    </reaction>
</comment>
<dbReference type="InterPro" id="IPR025877">
    <property type="entry name" value="MobA-like_NTP_Trfase"/>
</dbReference>
<dbReference type="EC" id="2.7.7.77" evidence="8"/>
<dbReference type="Proteomes" id="UP001597102">
    <property type="component" value="Unassembled WGS sequence"/>
</dbReference>
<evidence type="ECO:0000259" key="9">
    <source>
        <dbReference type="Pfam" id="PF12804"/>
    </source>
</evidence>
<feature type="binding site" evidence="8">
    <location>
        <position position="70"/>
    </location>
    <ligand>
        <name>GTP</name>
        <dbReference type="ChEBI" id="CHEBI:37565"/>
    </ligand>
</feature>
<keyword evidence="4 8" id="KW-0547">Nucleotide-binding</keyword>
<comment type="function">
    <text evidence="8">Transfers a GMP moiety from GTP to Mo-molybdopterin (Mo-MPT) cofactor (Moco or molybdenum cofactor) to form Mo-molybdopterin guanine dinucleotide (Mo-MGD) cofactor.</text>
</comment>
<comment type="subcellular location">
    <subcellularLocation>
        <location evidence="8">Cytoplasm</location>
    </subcellularLocation>
</comment>
<evidence type="ECO:0000256" key="2">
    <source>
        <dbReference type="ARBA" id="ARBA00022679"/>
    </source>
</evidence>
<comment type="domain">
    <text evidence="8">The N-terminal domain determines nucleotide recognition and specific binding, while the C-terminal domain determines the specific binding to the target protein.</text>
</comment>
<dbReference type="RefSeq" id="WP_379091067.1">
    <property type="nucleotide sequence ID" value="NZ_JBHTJO010000002.1"/>
</dbReference>
<gene>
    <name evidence="8 10" type="primary">mobA</name>
    <name evidence="10" type="ORF">ACFQ2F_13885</name>
</gene>
<comment type="similarity">
    <text evidence="8">Belongs to the MobA family.</text>
</comment>
<reference evidence="11" key="1">
    <citation type="journal article" date="2019" name="Int. J. Syst. Evol. Microbiol.">
        <title>The Global Catalogue of Microorganisms (GCM) 10K type strain sequencing project: providing services to taxonomists for standard genome sequencing and annotation.</title>
        <authorList>
            <consortium name="The Broad Institute Genomics Platform"/>
            <consortium name="The Broad Institute Genome Sequencing Center for Infectious Disease"/>
            <person name="Wu L."/>
            <person name="Ma J."/>
        </authorList>
    </citation>
    <scope>NUCLEOTIDE SEQUENCE [LARGE SCALE GENOMIC DNA]</scope>
    <source>
        <strain evidence="11">CCUG 61697</strain>
    </source>
</reference>
<evidence type="ECO:0000256" key="3">
    <source>
        <dbReference type="ARBA" id="ARBA00022723"/>
    </source>
</evidence>
<name>A0ABW3JED4_9HYPH</name>
<feature type="binding site" evidence="8">
    <location>
        <position position="24"/>
    </location>
    <ligand>
        <name>GTP</name>
        <dbReference type="ChEBI" id="CHEBI:37565"/>
    </ligand>
</feature>
<dbReference type="InterPro" id="IPR029044">
    <property type="entry name" value="Nucleotide-diphossugar_trans"/>
</dbReference>
<proteinExistence type="inferred from homology"/>
<feature type="binding site" evidence="8">
    <location>
        <position position="105"/>
    </location>
    <ligand>
        <name>GTP</name>
        <dbReference type="ChEBI" id="CHEBI:37565"/>
    </ligand>
</feature>
<dbReference type="PANTHER" id="PTHR19136:SF81">
    <property type="entry name" value="MOLYBDENUM COFACTOR GUANYLYLTRANSFERASE"/>
    <property type="match status" value="1"/>
</dbReference>
<feature type="binding site" evidence="8">
    <location>
        <position position="105"/>
    </location>
    <ligand>
        <name>Mg(2+)</name>
        <dbReference type="ChEBI" id="CHEBI:18420"/>
    </ligand>
</feature>
<evidence type="ECO:0000256" key="1">
    <source>
        <dbReference type="ARBA" id="ARBA00022490"/>
    </source>
</evidence>
<feature type="domain" description="MobA-like NTP transferase" evidence="9">
    <location>
        <begin position="9"/>
        <end position="163"/>
    </location>
</feature>
<dbReference type="EMBL" id="JBHTJO010000002">
    <property type="protein sequence ID" value="MFD0988190.1"/>
    <property type="molecule type" value="Genomic_DNA"/>
</dbReference>
<evidence type="ECO:0000313" key="11">
    <source>
        <dbReference type="Proteomes" id="UP001597102"/>
    </source>
</evidence>
<keyword evidence="11" id="KW-1185">Reference proteome</keyword>
<dbReference type="CDD" id="cd02503">
    <property type="entry name" value="MobA"/>
    <property type="match status" value="1"/>
</dbReference>
<comment type="cofactor">
    <cofactor evidence="8">
        <name>Mg(2+)</name>
        <dbReference type="ChEBI" id="CHEBI:18420"/>
    </cofactor>
</comment>
<dbReference type="PANTHER" id="PTHR19136">
    <property type="entry name" value="MOLYBDENUM COFACTOR GUANYLYLTRANSFERASE"/>
    <property type="match status" value="1"/>
</dbReference>
<evidence type="ECO:0000256" key="4">
    <source>
        <dbReference type="ARBA" id="ARBA00022741"/>
    </source>
</evidence>
<dbReference type="NCBIfam" id="TIGR02665">
    <property type="entry name" value="molyb_mobA"/>
    <property type="match status" value="1"/>
</dbReference>
<dbReference type="InterPro" id="IPR013482">
    <property type="entry name" value="Molybde_CF_guanTrfase"/>
</dbReference>
<dbReference type="Pfam" id="PF12804">
    <property type="entry name" value="NTP_transf_3"/>
    <property type="match status" value="1"/>
</dbReference>
<comment type="caution">
    <text evidence="10">The sequence shown here is derived from an EMBL/GenBank/DDBJ whole genome shotgun (WGS) entry which is preliminary data.</text>
</comment>
<keyword evidence="1 8" id="KW-0963">Cytoplasm</keyword>
<dbReference type="SUPFAM" id="SSF53448">
    <property type="entry name" value="Nucleotide-diphospho-sugar transferases"/>
    <property type="match status" value="1"/>
</dbReference>
<keyword evidence="3 8" id="KW-0479">Metal-binding</keyword>
<evidence type="ECO:0000256" key="6">
    <source>
        <dbReference type="ARBA" id="ARBA00023134"/>
    </source>
</evidence>
<feature type="binding site" evidence="8">
    <location>
        <position position="52"/>
    </location>
    <ligand>
        <name>GTP</name>
        <dbReference type="ChEBI" id="CHEBI:37565"/>
    </ligand>
</feature>
<evidence type="ECO:0000313" key="10">
    <source>
        <dbReference type="EMBL" id="MFD0988190.1"/>
    </source>
</evidence>
<dbReference type="Gene3D" id="3.90.550.10">
    <property type="entry name" value="Spore Coat Polysaccharide Biosynthesis Protein SpsA, Chain A"/>
    <property type="match status" value="1"/>
</dbReference>
<accession>A0ABW3JED4</accession>
<evidence type="ECO:0000256" key="7">
    <source>
        <dbReference type="ARBA" id="ARBA00023150"/>
    </source>
</evidence>
<keyword evidence="2 8" id="KW-0808">Transferase</keyword>
<keyword evidence="7 8" id="KW-0501">Molybdenum cofactor biosynthesis</keyword>